<comment type="similarity">
    <text evidence="4">Belongs to the R-transferase family. Bpt subfamily.</text>
</comment>
<dbReference type="InterPro" id="IPR030700">
    <property type="entry name" value="N-end_Aminoacyl_Trfase"/>
</dbReference>
<dbReference type="Pfam" id="PF04376">
    <property type="entry name" value="ATE_N"/>
    <property type="match status" value="1"/>
</dbReference>
<keyword evidence="1 4" id="KW-0963">Cytoplasm</keyword>
<dbReference type="EC" id="2.3.2.29" evidence="4"/>
<dbReference type="InterPro" id="IPR007472">
    <property type="entry name" value="N-end_Aminoacyl_Trfase_C"/>
</dbReference>
<evidence type="ECO:0000313" key="7">
    <source>
        <dbReference type="EMBL" id="TCJ87187.1"/>
    </source>
</evidence>
<comment type="catalytic activity">
    <reaction evidence="4">
        <text>N-terminal L-aspartyl-[protein] + L-leucyl-tRNA(Leu) = N-terminal L-leucyl-L-aspartyl-[protein] + tRNA(Leu) + H(+)</text>
        <dbReference type="Rhea" id="RHEA:50420"/>
        <dbReference type="Rhea" id="RHEA-COMP:9613"/>
        <dbReference type="Rhea" id="RHEA-COMP:9622"/>
        <dbReference type="Rhea" id="RHEA-COMP:12669"/>
        <dbReference type="Rhea" id="RHEA-COMP:12674"/>
        <dbReference type="ChEBI" id="CHEBI:15378"/>
        <dbReference type="ChEBI" id="CHEBI:64720"/>
        <dbReference type="ChEBI" id="CHEBI:78442"/>
        <dbReference type="ChEBI" id="CHEBI:78494"/>
        <dbReference type="ChEBI" id="CHEBI:133042"/>
        <dbReference type="EC" id="2.3.2.29"/>
    </reaction>
</comment>
<evidence type="ECO:0000256" key="3">
    <source>
        <dbReference type="ARBA" id="ARBA00023315"/>
    </source>
</evidence>
<organism evidence="7 8">
    <name type="scientific">Cocleimonas flava</name>
    <dbReference type="NCBI Taxonomy" id="634765"/>
    <lineage>
        <taxon>Bacteria</taxon>
        <taxon>Pseudomonadati</taxon>
        <taxon>Pseudomonadota</taxon>
        <taxon>Gammaproteobacteria</taxon>
        <taxon>Thiotrichales</taxon>
        <taxon>Thiotrichaceae</taxon>
        <taxon>Cocleimonas</taxon>
    </lineage>
</organism>
<name>A0A4R1EZ74_9GAMM</name>
<dbReference type="AlphaFoldDB" id="A0A4R1EZ74"/>
<dbReference type="GO" id="GO:0008914">
    <property type="term" value="F:leucyl-tRNA--protein transferase activity"/>
    <property type="evidence" value="ECO:0007669"/>
    <property type="project" value="UniProtKB-UniRule"/>
</dbReference>
<dbReference type="EMBL" id="SMFQ01000003">
    <property type="protein sequence ID" value="TCJ87187.1"/>
    <property type="molecule type" value="Genomic_DNA"/>
</dbReference>
<keyword evidence="3 4" id="KW-0012">Acyltransferase</keyword>
<reference evidence="7 8" key="1">
    <citation type="submission" date="2019-03" db="EMBL/GenBank/DDBJ databases">
        <title>Genomic Encyclopedia of Type Strains, Phase IV (KMG-IV): sequencing the most valuable type-strain genomes for metagenomic binning, comparative biology and taxonomic classification.</title>
        <authorList>
            <person name="Goeker M."/>
        </authorList>
    </citation>
    <scope>NUCLEOTIDE SEQUENCE [LARGE SCALE GENOMIC DNA]</scope>
    <source>
        <strain evidence="7 8">DSM 24830</strain>
    </source>
</reference>
<keyword evidence="2 4" id="KW-0808">Transferase</keyword>
<feature type="domain" description="N-end aminoacyl transferase N-terminal" evidence="5">
    <location>
        <begin position="15"/>
        <end position="85"/>
    </location>
</feature>
<dbReference type="OrthoDB" id="9782022at2"/>
<dbReference type="InterPro" id="IPR016181">
    <property type="entry name" value="Acyl_CoA_acyltransferase"/>
</dbReference>
<keyword evidence="8" id="KW-1185">Reference proteome</keyword>
<dbReference type="GO" id="GO:0005737">
    <property type="term" value="C:cytoplasm"/>
    <property type="evidence" value="ECO:0007669"/>
    <property type="project" value="UniProtKB-SubCell"/>
</dbReference>
<evidence type="ECO:0000313" key="8">
    <source>
        <dbReference type="Proteomes" id="UP000294887"/>
    </source>
</evidence>
<evidence type="ECO:0000256" key="2">
    <source>
        <dbReference type="ARBA" id="ARBA00022679"/>
    </source>
</evidence>
<dbReference type="InterPro" id="IPR007471">
    <property type="entry name" value="N-end_Aminoacyl_Trfase_N"/>
</dbReference>
<dbReference type="Proteomes" id="UP000294887">
    <property type="component" value="Unassembled WGS sequence"/>
</dbReference>
<accession>A0A4R1EZ74</accession>
<dbReference type="NCBIfam" id="NF002342">
    <property type="entry name" value="PRK01305.1-3"/>
    <property type="match status" value="1"/>
</dbReference>
<dbReference type="SUPFAM" id="SSF55729">
    <property type="entry name" value="Acyl-CoA N-acyltransferases (Nat)"/>
    <property type="match status" value="1"/>
</dbReference>
<comment type="function">
    <text evidence="4">Functions in the N-end rule pathway of protein degradation where it conjugates Leu from its aminoacyl-tRNA to the N-termini of proteins containing an N-terminal aspartate or glutamate.</text>
</comment>
<evidence type="ECO:0000259" key="5">
    <source>
        <dbReference type="Pfam" id="PF04376"/>
    </source>
</evidence>
<feature type="domain" description="N-end rule aminoacyl transferase C-terminal" evidence="6">
    <location>
        <begin position="105"/>
        <end position="227"/>
    </location>
</feature>
<dbReference type="NCBIfam" id="NF002341">
    <property type="entry name" value="PRK01305.1-1"/>
    <property type="match status" value="1"/>
</dbReference>
<comment type="subcellular location">
    <subcellularLocation>
        <location evidence="4">Cytoplasm</location>
    </subcellularLocation>
</comment>
<dbReference type="PIRSF" id="PIRSF037208">
    <property type="entry name" value="ATE_pro_prd"/>
    <property type="match status" value="1"/>
</dbReference>
<dbReference type="GO" id="GO:0004057">
    <property type="term" value="F:arginyl-tRNA--protein transferase activity"/>
    <property type="evidence" value="ECO:0007669"/>
    <property type="project" value="InterPro"/>
</dbReference>
<protein>
    <recommendedName>
        <fullName evidence="4">Aspartate/glutamate leucyltransferase</fullName>
        <ecNumber evidence="4">2.3.2.29</ecNumber>
    </recommendedName>
</protein>
<dbReference type="PANTHER" id="PTHR21367">
    <property type="entry name" value="ARGININE-TRNA-PROTEIN TRANSFERASE 1"/>
    <property type="match status" value="1"/>
</dbReference>
<dbReference type="RefSeq" id="WP_131905482.1">
    <property type="nucleotide sequence ID" value="NZ_BAAAFU010000004.1"/>
</dbReference>
<dbReference type="GO" id="GO:0071596">
    <property type="term" value="P:ubiquitin-dependent protein catabolic process via the N-end rule pathway"/>
    <property type="evidence" value="ECO:0007669"/>
    <property type="project" value="InterPro"/>
</dbReference>
<evidence type="ECO:0000256" key="4">
    <source>
        <dbReference type="HAMAP-Rule" id="MF_00689"/>
    </source>
</evidence>
<evidence type="ECO:0000256" key="1">
    <source>
        <dbReference type="ARBA" id="ARBA00022490"/>
    </source>
</evidence>
<dbReference type="Pfam" id="PF04377">
    <property type="entry name" value="ATE_C"/>
    <property type="match status" value="1"/>
</dbReference>
<sequence length="239" mass="27995">MKLDQPLKIFPTGMHPCSYLPGLIARNAVVDPDYEMTPHVYDYLIQNGFRRSGEQVYRPYCHTCEECVTTRIPVADFTRSKSQRRNWKLNSDLSVEINTAGFREEYLALYQRYLESRHESQDYEGVEKFLLADWCDIDFYEFYSEDESGNKNLIGVAVTDVVKSGLSAVYTFFDPEEGNKRGLGVYAVLWQIEYAKQQQLEYVYPGFWIKDCRKMNYKTRYQPIEGLIKGKWIALEKDA</sequence>
<dbReference type="HAMAP" id="MF_00689">
    <property type="entry name" value="Bpt"/>
    <property type="match status" value="1"/>
</dbReference>
<gene>
    <name evidence="4" type="primary">bpt</name>
    <name evidence="7" type="ORF">EV695_1690</name>
</gene>
<comment type="caution">
    <text evidence="7">The sequence shown here is derived from an EMBL/GenBank/DDBJ whole genome shotgun (WGS) entry which is preliminary data.</text>
</comment>
<proteinExistence type="inferred from homology"/>
<dbReference type="NCBIfam" id="NF002346">
    <property type="entry name" value="PRK01305.2-3"/>
    <property type="match status" value="1"/>
</dbReference>
<evidence type="ECO:0000259" key="6">
    <source>
        <dbReference type="Pfam" id="PF04377"/>
    </source>
</evidence>
<dbReference type="PANTHER" id="PTHR21367:SF1">
    <property type="entry name" value="ARGINYL-TRNA--PROTEIN TRANSFERASE 1"/>
    <property type="match status" value="1"/>
</dbReference>
<dbReference type="InterPro" id="IPR017138">
    <property type="entry name" value="Asp_Glu_LeuTrfase"/>
</dbReference>
<comment type="catalytic activity">
    <reaction evidence="4">
        <text>N-terminal L-glutamyl-[protein] + L-leucyl-tRNA(Leu) = N-terminal L-leucyl-L-glutamyl-[protein] + tRNA(Leu) + H(+)</text>
        <dbReference type="Rhea" id="RHEA:50412"/>
        <dbReference type="Rhea" id="RHEA-COMP:9613"/>
        <dbReference type="Rhea" id="RHEA-COMP:9622"/>
        <dbReference type="Rhea" id="RHEA-COMP:12664"/>
        <dbReference type="Rhea" id="RHEA-COMP:12668"/>
        <dbReference type="ChEBI" id="CHEBI:15378"/>
        <dbReference type="ChEBI" id="CHEBI:64721"/>
        <dbReference type="ChEBI" id="CHEBI:78442"/>
        <dbReference type="ChEBI" id="CHEBI:78494"/>
        <dbReference type="ChEBI" id="CHEBI:133041"/>
        <dbReference type="EC" id="2.3.2.29"/>
    </reaction>
</comment>